<dbReference type="SUPFAM" id="SSF53756">
    <property type="entry name" value="UDP-Glycosyltransferase/glycogen phosphorylase"/>
    <property type="match status" value="1"/>
</dbReference>
<dbReference type="InterPro" id="IPR001296">
    <property type="entry name" value="Glyco_trans_1"/>
</dbReference>
<dbReference type="EMBL" id="CP030057">
    <property type="protein sequence ID" value="QOZ59544.1"/>
    <property type="molecule type" value="Genomic_DNA"/>
</dbReference>
<name>A0ABX6UHH8_9BRAD</name>
<dbReference type="Gene3D" id="3.40.50.2000">
    <property type="entry name" value="Glycogen Phosphorylase B"/>
    <property type="match status" value="2"/>
</dbReference>
<dbReference type="Pfam" id="PF00534">
    <property type="entry name" value="Glycos_transf_1"/>
    <property type="match status" value="1"/>
</dbReference>
<gene>
    <name evidence="3" type="ORF">XH86_12990</name>
</gene>
<evidence type="ECO:0000313" key="3">
    <source>
        <dbReference type="EMBL" id="QOZ59544.1"/>
    </source>
</evidence>
<evidence type="ECO:0000313" key="4">
    <source>
        <dbReference type="Proteomes" id="UP000593880"/>
    </source>
</evidence>
<dbReference type="Proteomes" id="UP000593880">
    <property type="component" value="Chromosome"/>
</dbReference>
<accession>A0ABX6UHH8</accession>
<dbReference type="PANTHER" id="PTHR12526">
    <property type="entry name" value="GLYCOSYLTRANSFERASE"/>
    <property type="match status" value="1"/>
</dbReference>
<protein>
    <recommendedName>
        <fullName evidence="5">Colanic acid biosynthesis glycosyltransferase WcaL</fullName>
    </recommendedName>
</protein>
<proteinExistence type="predicted"/>
<feature type="domain" description="Glycosyl transferase family 1" evidence="1">
    <location>
        <begin position="219"/>
        <end position="373"/>
    </location>
</feature>
<sequence length="401" mass="43305">MRLGYLVPEFPGQTHVFFWREIQALRRAGDEIFLVSTTQPPASATTHEFAPVAISQTKYLFPPSPAGLGQWALGGLRGLTHGLSYIRRIQDRSLAGRVRQLALLLLAADLVDWARKNGIDHIHGHSCADSAHILALAHRMGGPPYSLTLHGDLGVYGSDHLLKAEHATRVFAVGRHLRQQLCGIGVDNEKIVETFMGVNTGELAKLGSARDMHRAELRLVTVARLDPSKGHLHVLIAIARARDAGIKVRYRIAGQGYFRDAIASKINMLGLSDCVDLCGTVSEMQVYSLLSNSDVFVLASTGEGEAWPVSVMEAMGAGLPVICSEIGATAQMITSGVDGILVRQGDDDAIFRAICSLAGDIEMRERLGKAARQAAIKRFDVAASARVLRQAIAAPQPDRVS</sequence>
<dbReference type="InterPro" id="IPR028098">
    <property type="entry name" value="Glyco_trans_4-like_N"/>
</dbReference>
<feature type="domain" description="Glycosyltransferase subfamily 4-like N-terminal" evidence="2">
    <location>
        <begin position="22"/>
        <end position="200"/>
    </location>
</feature>
<dbReference type="RefSeq" id="WP_128965154.1">
    <property type="nucleotide sequence ID" value="NZ_BMHC01000034.1"/>
</dbReference>
<organism evidence="3 4">
    <name type="scientific">Bradyrhizobium guangdongense</name>
    <dbReference type="NCBI Taxonomy" id="1325090"/>
    <lineage>
        <taxon>Bacteria</taxon>
        <taxon>Pseudomonadati</taxon>
        <taxon>Pseudomonadota</taxon>
        <taxon>Alphaproteobacteria</taxon>
        <taxon>Hyphomicrobiales</taxon>
        <taxon>Nitrobacteraceae</taxon>
        <taxon>Bradyrhizobium</taxon>
    </lineage>
</organism>
<evidence type="ECO:0000259" key="1">
    <source>
        <dbReference type="Pfam" id="PF00534"/>
    </source>
</evidence>
<evidence type="ECO:0000259" key="2">
    <source>
        <dbReference type="Pfam" id="PF13439"/>
    </source>
</evidence>
<dbReference type="Pfam" id="PF13439">
    <property type="entry name" value="Glyco_transf_4"/>
    <property type="match status" value="1"/>
</dbReference>
<evidence type="ECO:0008006" key="5">
    <source>
        <dbReference type="Google" id="ProtNLM"/>
    </source>
</evidence>
<keyword evidence="4" id="KW-1185">Reference proteome</keyword>
<reference evidence="3 4" key="1">
    <citation type="submission" date="2018-06" db="EMBL/GenBank/DDBJ databases">
        <title>Comparative genomics of rhizobia nodulating Arachis hypogaea in China.</title>
        <authorList>
            <person name="Li Y."/>
        </authorList>
    </citation>
    <scope>NUCLEOTIDE SEQUENCE [LARGE SCALE GENOMIC DNA]</scope>
    <source>
        <strain evidence="3 4">CCBAU 51658</strain>
    </source>
</reference>